<sequence>MNGAAAAGGAGRAPSARGSVDGLASPRPLGEALPAVYADDDLAQRFVTGLDAMLAPVFNVLDCLEAYFDPALAPADFVDWLADWVGAELSGTEPLQARRAAVAAAASLHRLRGTRRGLAEAVRQCFGVWPRITESGGSAWSAKPLGPFPGSPRAALHVRLALPEPGPADVHRLHAVVAAARPAHLPFTVEVAAGPPPPPPPAV</sequence>
<organism evidence="2 3">
    <name type="scientific">Streptomyces toxytricini</name>
    <name type="common">Actinomyces toxytricini</name>
    <dbReference type="NCBI Taxonomy" id="67369"/>
    <lineage>
        <taxon>Bacteria</taxon>
        <taxon>Bacillati</taxon>
        <taxon>Actinomycetota</taxon>
        <taxon>Actinomycetes</taxon>
        <taxon>Kitasatosporales</taxon>
        <taxon>Streptomycetaceae</taxon>
        <taxon>Streptomyces</taxon>
    </lineage>
</organism>
<keyword evidence="3" id="KW-1185">Reference proteome</keyword>
<protein>
    <submittedName>
        <fullName evidence="2">Phage tail protein</fullName>
    </submittedName>
</protein>
<feature type="region of interest" description="Disordered" evidence="1">
    <location>
        <begin position="1"/>
        <end position="22"/>
    </location>
</feature>
<reference evidence="2 3" key="1">
    <citation type="submission" date="2024-10" db="EMBL/GenBank/DDBJ databases">
        <title>The Natural Products Discovery Center: Release of the First 8490 Sequenced Strains for Exploring Actinobacteria Biosynthetic Diversity.</title>
        <authorList>
            <person name="Kalkreuter E."/>
            <person name="Kautsar S.A."/>
            <person name="Yang D."/>
            <person name="Bader C.D."/>
            <person name="Teijaro C.N."/>
            <person name="Fluegel L."/>
            <person name="Davis C.M."/>
            <person name="Simpson J.R."/>
            <person name="Lauterbach L."/>
            <person name="Steele A.D."/>
            <person name="Gui C."/>
            <person name="Meng S."/>
            <person name="Li G."/>
            <person name="Viehrig K."/>
            <person name="Ye F."/>
            <person name="Su P."/>
            <person name="Kiefer A.F."/>
            <person name="Nichols A."/>
            <person name="Cepeda A.J."/>
            <person name="Yan W."/>
            <person name="Fan B."/>
            <person name="Jiang Y."/>
            <person name="Adhikari A."/>
            <person name="Zheng C.-J."/>
            <person name="Schuster L."/>
            <person name="Cowan T.M."/>
            <person name="Smanski M.J."/>
            <person name="Chevrette M.G."/>
            <person name="De Carvalho L.P.S."/>
            <person name="Shen B."/>
        </authorList>
    </citation>
    <scope>NUCLEOTIDE SEQUENCE [LARGE SCALE GENOMIC DNA]</scope>
    <source>
        <strain evidence="2 3">NPDC087220</strain>
    </source>
</reference>
<proteinExistence type="predicted"/>
<evidence type="ECO:0000256" key="1">
    <source>
        <dbReference type="SAM" id="MobiDB-lite"/>
    </source>
</evidence>
<gene>
    <name evidence="2" type="ORF">ACIO7M_19085</name>
</gene>
<comment type="caution">
    <text evidence="2">The sequence shown here is derived from an EMBL/GenBank/DDBJ whole genome shotgun (WGS) entry which is preliminary data.</text>
</comment>
<dbReference type="InterPro" id="IPR011748">
    <property type="entry name" value="Unchr_phage_tail-like"/>
</dbReference>
<dbReference type="NCBIfam" id="TIGR02242">
    <property type="entry name" value="tail_TIGR02242"/>
    <property type="match status" value="1"/>
</dbReference>
<evidence type="ECO:0000313" key="2">
    <source>
        <dbReference type="EMBL" id="MFJ2823197.1"/>
    </source>
</evidence>
<dbReference type="RefSeq" id="WP_402382432.1">
    <property type="nucleotide sequence ID" value="NZ_JBIUYY010000008.1"/>
</dbReference>
<feature type="compositionally biased region" description="Gly residues" evidence="1">
    <location>
        <begin position="1"/>
        <end position="11"/>
    </location>
</feature>
<dbReference type="Pfam" id="PF09684">
    <property type="entry name" value="Tail_P2_I"/>
    <property type="match status" value="1"/>
</dbReference>
<dbReference type="EMBL" id="JBIUYY010000008">
    <property type="protein sequence ID" value="MFJ2823197.1"/>
    <property type="molecule type" value="Genomic_DNA"/>
</dbReference>
<dbReference type="Proteomes" id="UP001617351">
    <property type="component" value="Unassembled WGS sequence"/>
</dbReference>
<name>A0ABW8EKS7_STRT5</name>
<evidence type="ECO:0000313" key="3">
    <source>
        <dbReference type="Proteomes" id="UP001617351"/>
    </source>
</evidence>
<accession>A0ABW8EKS7</accession>
<dbReference type="InterPro" id="IPR006521">
    <property type="entry name" value="Tail_protein_I"/>
</dbReference>